<evidence type="ECO:0000313" key="3">
    <source>
        <dbReference type="Proteomes" id="UP001346869"/>
    </source>
</evidence>
<accession>A0AAN7XQ23</accession>
<gene>
    <name evidence="2" type="ORF">PBY51_016010</name>
</gene>
<dbReference type="PANTHER" id="PTHR36866:SF1">
    <property type="entry name" value="GENE 1043-RELATED"/>
    <property type="match status" value="1"/>
</dbReference>
<feature type="region of interest" description="Disordered" evidence="1">
    <location>
        <begin position="61"/>
        <end position="107"/>
    </location>
</feature>
<dbReference type="Proteomes" id="UP001346869">
    <property type="component" value="Unassembled WGS sequence"/>
</dbReference>
<sequence length="107" mass="12701">MSRSSVTVRPSSLLQFDSYLRNSMQHSYRLDQRLHMLREEVRTMTRDKERGEQVWRDRLQRGQRQLKAKEEEMSRQSQYFETLKPSSSTRSAWRGTENSACKTGSTP</sequence>
<name>A0AAN7XQ23_ELEMC</name>
<dbReference type="EMBL" id="JAUZQC010000010">
    <property type="protein sequence ID" value="KAK5864797.1"/>
    <property type="molecule type" value="Genomic_DNA"/>
</dbReference>
<evidence type="ECO:0000256" key="1">
    <source>
        <dbReference type="SAM" id="MobiDB-lite"/>
    </source>
</evidence>
<evidence type="ECO:0000313" key="2">
    <source>
        <dbReference type="EMBL" id="KAK5864797.1"/>
    </source>
</evidence>
<dbReference type="PANTHER" id="PTHR36866">
    <property type="entry name" value="CHROMOSOME 4 OPEN READING FRAME 50"/>
    <property type="match status" value="1"/>
</dbReference>
<comment type="caution">
    <text evidence="2">The sequence shown here is derived from an EMBL/GenBank/DDBJ whole genome shotgun (WGS) entry which is preliminary data.</text>
</comment>
<reference evidence="2 3" key="2">
    <citation type="journal article" date="2023" name="Mol. Biol. Evol.">
        <title>Genomics of Secondarily Temperate Adaptation in the Only Non-Antarctic Icefish.</title>
        <authorList>
            <person name="Rivera-Colon A.G."/>
            <person name="Rayamajhi N."/>
            <person name="Minhas B.F."/>
            <person name="Madrigal G."/>
            <person name="Bilyk K.T."/>
            <person name="Yoon V."/>
            <person name="Hune M."/>
            <person name="Gregory S."/>
            <person name="Cheng C.H.C."/>
            <person name="Catchen J.M."/>
        </authorList>
    </citation>
    <scope>NUCLEOTIDE SEQUENCE [LARGE SCALE GENOMIC DNA]</scope>
    <source>
        <strain evidence="2">JMC-PN-2008</strain>
    </source>
</reference>
<proteinExistence type="predicted"/>
<reference evidence="2 3" key="1">
    <citation type="journal article" date="2023" name="Genes (Basel)">
        <title>Chromosome-Level Genome Assembly and Circadian Gene Repertoire of the Patagonia Blennie Eleginops maclovinus-The Closest Ancestral Proxy of Antarctic Cryonotothenioids.</title>
        <authorList>
            <person name="Cheng C.C."/>
            <person name="Rivera-Colon A.G."/>
            <person name="Minhas B.F."/>
            <person name="Wilson L."/>
            <person name="Rayamajhi N."/>
            <person name="Vargas-Chacoff L."/>
            <person name="Catchen J.M."/>
        </authorList>
    </citation>
    <scope>NUCLEOTIDE SEQUENCE [LARGE SCALE GENOMIC DNA]</scope>
    <source>
        <strain evidence="2">JMC-PN-2008</strain>
    </source>
</reference>
<protein>
    <submittedName>
        <fullName evidence="2">Uncharacterized protein</fullName>
    </submittedName>
</protein>
<feature type="compositionally biased region" description="Polar residues" evidence="1">
    <location>
        <begin position="75"/>
        <end position="107"/>
    </location>
</feature>
<keyword evidence="3" id="KW-1185">Reference proteome</keyword>
<dbReference type="AlphaFoldDB" id="A0AAN7XQ23"/>
<organism evidence="2 3">
    <name type="scientific">Eleginops maclovinus</name>
    <name type="common">Patagonian blennie</name>
    <name type="synonym">Eleginus maclovinus</name>
    <dbReference type="NCBI Taxonomy" id="56733"/>
    <lineage>
        <taxon>Eukaryota</taxon>
        <taxon>Metazoa</taxon>
        <taxon>Chordata</taxon>
        <taxon>Craniata</taxon>
        <taxon>Vertebrata</taxon>
        <taxon>Euteleostomi</taxon>
        <taxon>Actinopterygii</taxon>
        <taxon>Neopterygii</taxon>
        <taxon>Teleostei</taxon>
        <taxon>Neoteleostei</taxon>
        <taxon>Acanthomorphata</taxon>
        <taxon>Eupercaria</taxon>
        <taxon>Perciformes</taxon>
        <taxon>Notothenioidei</taxon>
        <taxon>Eleginopidae</taxon>
        <taxon>Eleginops</taxon>
    </lineage>
</organism>